<dbReference type="InterPro" id="IPR051342">
    <property type="entry name" value="PDZ_scaffold"/>
</dbReference>
<evidence type="ECO:0000256" key="1">
    <source>
        <dbReference type="SAM" id="MobiDB-lite"/>
    </source>
</evidence>
<feature type="region of interest" description="Disordered" evidence="1">
    <location>
        <begin position="1"/>
        <end position="29"/>
    </location>
</feature>
<dbReference type="Ensembl" id="ENSFHET00000029567.1">
    <property type="protein sequence ID" value="ENSFHEP00000034384.1"/>
    <property type="gene ID" value="ENSFHEG00000022203.1"/>
</dbReference>
<dbReference type="Gene3D" id="2.30.42.10">
    <property type="match status" value="1"/>
</dbReference>
<dbReference type="GO" id="GO:0045177">
    <property type="term" value="C:apical part of cell"/>
    <property type="evidence" value="ECO:0007669"/>
    <property type="project" value="TreeGrafter"/>
</dbReference>
<dbReference type="AlphaFoldDB" id="A0A3Q2R169"/>
<dbReference type="GO" id="GO:0005737">
    <property type="term" value="C:cytoplasm"/>
    <property type="evidence" value="ECO:0007669"/>
    <property type="project" value="TreeGrafter"/>
</dbReference>
<dbReference type="Proteomes" id="UP000265000">
    <property type="component" value="Unplaced"/>
</dbReference>
<feature type="compositionally biased region" description="Pro residues" evidence="1">
    <location>
        <begin position="7"/>
        <end position="17"/>
    </location>
</feature>
<sequence length="172" mass="18156">MAVSPLTTPPPPTPSPAGPEVSAHTSGNIHPLQGGAAATVLEICKGRSGLGLSIVGGRDTQLDAIMIHEVYEEGAAARDGRLWAGDQILEVQLLDPVPVVLKRQRGTDHRRTSHGRRFILRAVKDAVVVDVAAVSVPASQNSKVKANCSQYGIKLLKSAEKLLFSALTSQEP</sequence>
<dbReference type="PROSITE" id="PS50106">
    <property type="entry name" value="PDZ"/>
    <property type="match status" value="1"/>
</dbReference>
<dbReference type="GO" id="GO:0120192">
    <property type="term" value="P:tight junction assembly"/>
    <property type="evidence" value="ECO:0007669"/>
    <property type="project" value="TreeGrafter"/>
</dbReference>
<dbReference type="SMART" id="SM00228">
    <property type="entry name" value="PDZ"/>
    <property type="match status" value="1"/>
</dbReference>
<evidence type="ECO:0000259" key="2">
    <source>
        <dbReference type="PROSITE" id="PS50106"/>
    </source>
</evidence>
<dbReference type="PANTHER" id="PTHR19964:SF11">
    <property type="entry name" value="INAD-LIKE PROTEIN"/>
    <property type="match status" value="1"/>
</dbReference>
<protein>
    <recommendedName>
        <fullName evidence="2">PDZ domain-containing protein</fullName>
    </recommendedName>
</protein>
<evidence type="ECO:0000313" key="4">
    <source>
        <dbReference type="Proteomes" id="UP000265000"/>
    </source>
</evidence>
<dbReference type="Pfam" id="PF00595">
    <property type="entry name" value="PDZ"/>
    <property type="match status" value="1"/>
</dbReference>
<dbReference type="PANTHER" id="PTHR19964">
    <property type="entry name" value="MULTIPLE PDZ DOMAIN PROTEIN"/>
    <property type="match status" value="1"/>
</dbReference>
<dbReference type="InterPro" id="IPR001478">
    <property type="entry name" value="PDZ"/>
</dbReference>
<reference evidence="3" key="1">
    <citation type="submission" date="2025-08" db="UniProtKB">
        <authorList>
            <consortium name="Ensembl"/>
        </authorList>
    </citation>
    <scope>IDENTIFICATION</scope>
</reference>
<name>A0A3Q2R169_FUNHE</name>
<keyword evidence="4" id="KW-1185">Reference proteome</keyword>
<feature type="domain" description="PDZ" evidence="2">
    <location>
        <begin position="40"/>
        <end position="91"/>
    </location>
</feature>
<dbReference type="GO" id="GO:0005886">
    <property type="term" value="C:plasma membrane"/>
    <property type="evidence" value="ECO:0007669"/>
    <property type="project" value="TreeGrafter"/>
</dbReference>
<dbReference type="GO" id="GO:0005923">
    <property type="term" value="C:bicellular tight junction"/>
    <property type="evidence" value="ECO:0007669"/>
    <property type="project" value="TreeGrafter"/>
</dbReference>
<proteinExistence type="predicted"/>
<dbReference type="SUPFAM" id="SSF50156">
    <property type="entry name" value="PDZ domain-like"/>
    <property type="match status" value="1"/>
</dbReference>
<accession>A0A3Q2R169</accession>
<evidence type="ECO:0000313" key="3">
    <source>
        <dbReference type="Ensembl" id="ENSFHEP00000034384.1"/>
    </source>
</evidence>
<organism evidence="3 4">
    <name type="scientific">Fundulus heteroclitus</name>
    <name type="common">Killifish</name>
    <name type="synonym">Mummichog</name>
    <dbReference type="NCBI Taxonomy" id="8078"/>
    <lineage>
        <taxon>Eukaryota</taxon>
        <taxon>Metazoa</taxon>
        <taxon>Chordata</taxon>
        <taxon>Craniata</taxon>
        <taxon>Vertebrata</taxon>
        <taxon>Euteleostomi</taxon>
        <taxon>Actinopterygii</taxon>
        <taxon>Neopterygii</taxon>
        <taxon>Teleostei</taxon>
        <taxon>Neoteleostei</taxon>
        <taxon>Acanthomorphata</taxon>
        <taxon>Ovalentaria</taxon>
        <taxon>Atherinomorphae</taxon>
        <taxon>Cyprinodontiformes</taxon>
        <taxon>Fundulidae</taxon>
        <taxon>Fundulus</taxon>
    </lineage>
</organism>
<dbReference type="InterPro" id="IPR036034">
    <property type="entry name" value="PDZ_sf"/>
</dbReference>
<dbReference type="GeneTree" id="ENSGT00940000155136"/>
<reference evidence="3" key="2">
    <citation type="submission" date="2025-09" db="UniProtKB">
        <authorList>
            <consortium name="Ensembl"/>
        </authorList>
    </citation>
    <scope>IDENTIFICATION</scope>
</reference>